<sequence length="343" mass="41623">NEEKNDLKKGGIFNPKNWNEYNFKKYFSNIQVPMTRAMFKKTYEDTNFDHILENKIEDALYDSDLDDEEKIDLKRFIKKGFFNLSSWNENNFKKYFNDVDIKTYGMFKMLSEMKMKQDQERENDIYYKYKKLSKEHEILLTKYNEFQCRNHFKCKKNMKLTQEEREKLFKNNNREPPKCDLCNVKHFRCKETNCDMCCNLNACDSYPCKNCKDKKIDCEYSIIRNKEEFETFEKLGMTAYIGQIEDTKEGKPHVHGYCQFKKVVSVKKIKEMFGDNSIYLVFRFWGNVESNIEYASKLYNRCEKHKKKKCRCDYFDLNYRCEICNDNCPVRTRARRNDLFRLV</sequence>
<feature type="non-terminal residue" evidence="1">
    <location>
        <position position="1"/>
    </location>
</feature>
<gene>
    <name evidence="1" type="ORF">SCALOS_LOCUS8652</name>
</gene>
<accession>A0ACA9NF33</accession>
<organism evidence="1 2">
    <name type="scientific">Scutellospora calospora</name>
    <dbReference type="NCBI Taxonomy" id="85575"/>
    <lineage>
        <taxon>Eukaryota</taxon>
        <taxon>Fungi</taxon>
        <taxon>Fungi incertae sedis</taxon>
        <taxon>Mucoromycota</taxon>
        <taxon>Glomeromycotina</taxon>
        <taxon>Glomeromycetes</taxon>
        <taxon>Diversisporales</taxon>
        <taxon>Gigasporaceae</taxon>
        <taxon>Scutellospora</taxon>
    </lineage>
</organism>
<proteinExistence type="predicted"/>
<evidence type="ECO:0000313" key="2">
    <source>
        <dbReference type="Proteomes" id="UP000789860"/>
    </source>
</evidence>
<feature type="non-terminal residue" evidence="1">
    <location>
        <position position="343"/>
    </location>
</feature>
<dbReference type="Proteomes" id="UP000789860">
    <property type="component" value="Unassembled WGS sequence"/>
</dbReference>
<name>A0ACA9NF33_9GLOM</name>
<comment type="caution">
    <text evidence="1">The sequence shown here is derived from an EMBL/GenBank/DDBJ whole genome shotgun (WGS) entry which is preliminary data.</text>
</comment>
<keyword evidence="2" id="KW-1185">Reference proteome</keyword>
<protein>
    <submittedName>
        <fullName evidence="1">4074_t:CDS:1</fullName>
    </submittedName>
</protein>
<reference evidence="1" key="1">
    <citation type="submission" date="2021-06" db="EMBL/GenBank/DDBJ databases">
        <authorList>
            <person name="Kallberg Y."/>
            <person name="Tangrot J."/>
            <person name="Rosling A."/>
        </authorList>
    </citation>
    <scope>NUCLEOTIDE SEQUENCE</scope>
    <source>
        <strain evidence="1">AU212A</strain>
    </source>
</reference>
<dbReference type="EMBL" id="CAJVPM010023708">
    <property type="protein sequence ID" value="CAG8650660.1"/>
    <property type="molecule type" value="Genomic_DNA"/>
</dbReference>
<evidence type="ECO:0000313" key="1">
    <source>
        <dbReference type="EMBL" id="CAG8650660.1"/>
    </source>
</evidence>